<proteinExistence type="predicted"/>
<dbReference type="Proteomes" id="UP001319200">
    <property type="component" value="Unassembled WGS sequence"/>
</dbReference>
<name>A0AAP2GQ58_9BACT</name>
<evidence type="ECO:0000256" key="1">
    <source>
        <dbReference type="SAM" id="Phobius"/>
    </source>
</evidence>
<gene>
    <name evidence="2" type="ORF">KK083_23220</name>
</gene>
<keyword evidence="1" id="KW-1133">Transmembrane helix</keyword>
<dbReference type="AlphaFoldDB" id="A0AAP2GQ58"/>
<keyword evidence="1" id="KW-0812">Transmembrane</keyword>
<evidence type="ECO:0000313" key="2">
    <source>
        <dbReference type="EMBL" id="MBT1699818.1"/>
    </source>
</evidence>
<keyword evidence="1" id="KW-0472">Membrane</keyword>
<feature type="transmembrane region" description="Helical" evidence="1">
    <location>
        <begin position="32"/>
        <end position="52"/>
    </location>
</feature>
<feature type="transmembrane region" description="Helical" evidence="1">
    <location>
        <begin position="64"/>
        <end position="85"/>
    </location>
</feature>
<feature type="transmembrane region" description="Helical" evidence="1">
    <location>
        <begin position="91"/>
        <end position="114"/>
    </location>
</feature>
<evidence type="ECO:0000313" key="3">
    <source>
        <dbReference type="Proteomes" id="UP001319200"/>
    </source>
</evidence>
<accession>A0AAP2GQ58</accession>
<dbReference type="RefSeq" id="WP_254168010.1">
    <property type="nucleotide sequence ID" value="NZ_JAHESF010000030.1"/>
</dbReference>
<keyword evidence="3" id="KW-1185">Reference proteome</keyword>
<reference evidence="2 3" key="1">
    <citation type="submission" date="2021-05" db="EMBL/GenBank/DDBJ databases">
        <title>A Polyphasic approach of four new species of the genus Ohtaekwangia: Ohtaekwangia histidinii sp. nov., Ohtaekwangia cretensis sp. nov., Ohtaekwangia indiensis sp. nov., Ohtaekwangia reichenbachii sp. nov. from diverse environment.</title>
        <authorList>
            <person name="Octaviana S."/>
        </authorList>
    </citation>
    <scope>NUCLEOTIDE SEQUENCE [LARGE SCALE GENOMIC DNA]</scope>
    <source>
        <strain evidence="2 3">PWU4</strain>
    </source>
</reference>
<dbReference type="EMBL" id="JAHESF010000030">
    <property type="protein sequence ID" value="MBT1699818.1"/>
    <property type="molecule type" value="Genomic_DNA"/>
</dbReference>
<organism evidence="2 3">
    <name type="scientific">Chryseosolibacter histidini</name>
    <dbReference type="NCBI Taxonomy" id="2782349"/>
    <lineage>
        <taxon>Bacteria</taxon>
        <taxon>Pseudomonadati</taxon>
        <taxon>Bacteroidota</taxon>
        <taxon>Cytophagia</taxon>
        <taxon>Cytophagales</taxon>
        <taxon>Chryseotaleaceae</taxon>
        <taxon>Chryseosolibacter</taxon>
    </lineage>
</organism>
<comment type="caution">
    <text evidence="2">The sequence shown here is derived from an EMBL/GenBank/DDBJ whole genome shotgun (WGS) entry which is preliminary data.</text>
</comment>
<sequence length="123" mass="13994">MFRFFIALLLTAAVIAATVLLAASSGYFAKPSFFLKTLILLTFATGMIYVYLYKANKPEFFLQLYLLTMVVKLLAYCAYNLVMIISDRAAATGNVVFFMVTYFVFTILEVGFLYRKITGRDQR</sequence>
<protein>
    <submittedName>
        <fullName evidence="2">Uncharacterized protein</fullName>
    </submittedName>
</protein>